<feature type="transmembrane region" description="Helical" evidence="1">
    <location>
        <begin position="37"/>
        <end position="55"/>
    </location>
</feature>
<feature type="transmembrane region" description="Helical" evidence="1">
    <location>
        <begin position="6"/>
        <end position="30"/>
    </location>
</feature>
<keyword evidence="1" id="KW-0812">Transmembrane</keyword>
<name>A0A5E8CHX4_9ZZZZ</name>
<keyword evidence="1" id="KW-0472">Membrane</keyword>
<accession>A0A5E8CHX4</accession>
<dbReference type="EMBL" id="CABVLZ010000002">
    <property type="protein sequence ID" value="VVU94841.1"/>
    <property type="molecule type" value="Genomic_DNA"/>
</dbReference>
<proteinExistence type="predicted"/>
<sequence>MKNLFFIISNLTPNIIFFYCCILLIFFVFFKKFDIRLNIIVGIILALIVIGYLNYRNEIKNIGFKRQLKLKNDDLPILNKTNFYTQEKYESLILLLYQLSDLEKFDSRNYLLFMITIKKFLDINIVYDKLLRSESSLFYLKNNILFQEEFKNKALFYLNSLSFKTNNKGALQKIRQGMTKINDLFNCHIKDNIDKRESLKGLGLQYSVKASNQILVDNF</sequence>
<reference evidence="2" key="1">
    <citation type="submission" date="2019-09" db="EMBL/GenBank/DDBJ databases">
        <authorList>
            <person name="Needham M D."/>
        </authorList>
    </citation>
    <scope>NUCLEOTIDE SEQUENCE</scope>
</reference>
<organism evidence="2">
    <name type="scientific">seawater metagenome</name>
    <dbReference type="NCBI Taxonomy" id="1561972"/>
    <lineage>
        <taxon>unclassified sequences</taxon>
        <taxon>metagenomes</taxon>
        <taxon>ecological metagenomes</taxon>
    </lineage>
</organism>
<evidence type="ECO:0000313" key="2">
    <source>
        <dbReference type="EMBL" id="VVU94841.1"/>
    </source>
</evidence>
<evidence type="ECO:0000256" key="1">
    <source>
        <dbReference type="SAM" id="Phobius"/>
    </source>
</evidence>
<dbReference type="AlphaFoldDB" id="A0A5E8CHX4"/>
<protein>
    <submittedName>
        <fullName evidence="2">Uncharacterized protein</fullName>
    </submittedName>
</protein>
<keyword evidence="1" id="KW-1133">Transmembrane helix</keyword>
<gene>
    <name evidence="2" type="ORF">CPAV1605_566</name>
</gene>